<organism evidence="2">
    <name type="scientific">uncultured Desulfobacterium sp</name>
    <dbReference type="NCBI Taxonomy" id="201089"/>
    <lineage>
        <taxon>Bacteria</taxon>
        <taxon>Pseudomonadati</taxon>
        <taxon>Thermodesulfobacteriota</taxon>
        <taxon>Desulfobacteria</taxon>
        <taxon>Desulfobacterales</taxon>
        <taxon>Desulfobacteriaceae</taxon>
        <taxon>Desulfobacterium</taxon>
        <taxon>environmental samples</taxon>
    </lineage>
</organism>
<dbReference type="PANTHER" id="PTHR45128">
    <property type="entry name" value="METHYLTRANSFERASE TYPE 11"/>
    <property type="match status" value="1"/>
</dbReference>
<protein>
    <submittedName>
        <fullName evidence="2">Methyltransferase type 11</fullName>
    </submittedName>
</protein>
<keyword evidence="2" id="KW-0808">Transferase</keyword>
<dbReference type="GO" id="GO:0032259">
    <property type="term" value="P:methylation"/>
    <property type="evidence" value="ECO:0007669"/>
    <property type="project" value="UniProtKB-KW"/>
</dbReference>
<dbReference type="SUPFAM" id="SSF53335">
    <property type="entry name" value="S-adenosyl-L-methionine-dependent methyltransferases"/>
    <property type="match status" value="1"/>
</dbReference>
<accession>A0A445N046</accession>
<dbReference type="Pfam" id="PF13847">
    <property type="entry name" value="Methyltransf_31"/>
    <property type="match status" value="1"/>
</dbReference>
<dbReference type="CDD" id="cd02440">
    <property type="entry name" value="AdoMet_MTases"/>
    <property type="match status" value="1"/>
</dbReference>
<dbReference type="Gene3D" id="3.40.50.150">
    <property type="entry name" value="Vaccinia Virus protein VP39"/>
    <property type="match status" value="1"/>
</dbReference>
<dbReference type="PANTHER" id="PTHR45128:SF1">
    <property type="entry name" value="S-ADENOSYLMETHIONINE-DEPENDENT METHYLTRANSFERASE RV2258C"/>
    <property type="match status" value="1"/>
</dbReference>
<reference evidence="2" key="1">
    <citation type="submission" date="2018-01" db="EMBL/GenBank/DDBJ databases">
        <authorList>
            <person name="Regsiter A."/>
            <person name="William W."/>
        </authorList>
    </citation>
    <scope>NUCLEOTIDE SEQUENCE</scope>
    <source>
        <strain evidence="2">TRIP AH-1</strain>
    </source>
</reference>
<evidence type="ECO:0000259" key="1">
    <source>
        <dbReference type="Pfam" id="PF13847"/>
    </source>
</evidence>
<evidence type="ECO:0000313" key="2">
    <source>
        <dbReference type="EMBL" id="SPD75120.1"/>
    </source>
</evidence>
<dbReference type="InterPro" id="IPR025714">
    <property type="entry name" value="Methyltranfer_dom"/>
</dbReference>
<dbReference type="InterPro" id="IPR053173">
    <property type="entry name" value="SAM-binding_MTase"/>
</dbReference>
<sequence>MVDMYVHGYDLTETTRLQDQATTLAELLHCDTTYPSGSRVLEVGCGVGAQTVTLASKSPDAFITSIDMSESSLAVAGKRVKEAGIENVCFQQADIYKLPFPTGSFDHVFICFVLEHLARPMEALLRLKDLLKAGGTITVIEGDHGSTFFHPDSEAADRVIQCLVELQRRAGGNAMIGRQLHPLLCEAGYSSVRVSPRMVYADSSRPDLVVGFTKKTFVAMIEGVRESVLKAGMIDQLYFDRGIKDLYRTAEPDGVFCYTFFKAFGKKG</sequence>
<feature type="domain" description="Methyltransferase" evidence="1">
    <location>
        <begin position="36"/>
        <end position="149"/>
    </location>
</feature>
<dbReference type="GO" id="GO:0008168">
    <property type="term" value="F:methyltransferase activity"/>
    <property type="evidence" value="ECO:0007669"/>
    <property type="project" value="UniProtKB-KW"/>
</dbReference>
<gene>
    <name evidence="2" type="ORF">PITCH_A420081</name>
</gene>
<name>A0A445N046_9BACT</name>
<dbReference type="EMBL" id="OJIN01000184">
    <property type="protein sequence ID" value="SPD75120.1"/>
    <property type="molecule type" value="Genomic_DNA"/>
</dbReference>
<proteinExistence type="predicted"/>
<keyword evidence="2" id="KW-0489">Methyltransferase</keyword>
<dbReference type="Gene3D" id="6.10.140.1580">
    <property type="match status" value="2"/>
</dbReference>
<dbReference type="InterPro" id="IPR029063">
    <property type="entry name" value="SAM-dependent_MTases_sf"/>
</dbReference>
<dbReference type="AlphaFoldDB" id="A0A445N046"/>